<organism evidence="10 11">
    <name type="scientific">Emericellopsis atlantica</name>
    <dbReference type="NCBI Taxonomy" id="2614577"/>
    <lineage>
        <taxon>Eukaryota</taxon>
        <taxon>Fungi</taxon>
        <taxon>Dikarya</taxon>
        <taxon>Ascomycota</taxon>
        <taxon>Pezizomycotina</taxon>
        <taxon>Sordariomycetes</taxon>
        <taxon>Hypocreomycetidae</taxon>
        <taxon>Hypocreales</taxon>
        <taxon>Bionectriaceae</taxon>
        <taxon>Emericellopsis</taxon>
    </lineage>
</organism>
<dbReference type="Pfam" id="PF00172">
    <property type="entry name" value="Zn_clus"/>
    <property type="match status" value="1"/>
</dbReference>
<keyword evidence="7" id="KW-0539">Nucleus</keyword>
<feature type="region of interest" description="Disordered" evidence="8">
    <location>
        <begin position="717"/>
        <end position="757"/>
    </location>
</feature>
<sequence length="757" mass="85359">MPRDPAAPKSRRHVTTACIPCRKSKVKCDGVTPLCGPCRQSNRQCRYQTGEDKRKVSPRAAVDLLLARVDELTRFIRDNHLVPPAASEETVSVLSKLGHNLDVDGHEQNGRLSPNSFDNAPLKDSSYSSHQKQSAVAQMIALPNAESRHSDVATGTEVQQEYSFVQTLDWDWSQDLPGCDLDVTNFWDFELNQGLLSNPDGAQPIFDASMLPDPSDHQISDSSDEEDMEALVDQISYRVGSLKIEPDGQTRYYGPTSNYSMKDVSAPEGQVTINRTVRRDGQAALNSLGLGRQVPPEIEKHLIELYFCWQEPSINGIDRSLYESAQTAWIEKEEDTPHYSESLKNAICALGANFEIHYHPSFVTFPRCLPDFFGDRAKALLDIEQDNPTVATVQALVLLSVHEIGCRRDARGFLLSGSALRLAFHLALHIDMAPFVEKGLMKKEEAEIRRKVFWSAYVADHSWGFSLGRPFRTNMEDVTAAKPGESELPKTVAFWTPYASQTKRADVELPDTRDQVSQRHIALCEIMAPLGNVLYGNAKIPHETLQELNTTTVGELWTWFQDLPTPLQIDLDNPDKSYLPHVLLLQMHYYQNMIYAHRPWMSRTLTQPSPQQGPGRNHARMVCVESAACIGKILVIFERQYSFNRMHLHAVSITCSAAMLLILACVTRYPGLPKADIDNHLGSCFRALEAFSPFWNTAKRAREFLTALQRKWVKKERQQERKRMREEEAREDVRAKRPGGVDENLEWPAAATEAGGY</sequence>
<evidence type="ECO:0000256" key="3">
    <source>
        <dbReference type="ARBA" id="ARBA00022833"/>
    </source>
</evidence>
<keyword evidence="4" id="KW-0805">Transcription regulation</keyword>
<dbReference type="RefSeq" id="XP_046116128.1">
    <property type="nucleotide sequence ID" value="XM_046258367.1"/>
</dbReference>
<dbReference type="GeneID" id="70289270"/>
<evidence type="ECO:0000256" key="2">
    <source>
        <dbReference type="ARBA" id="ARBA00022723"/>
    </source>
</evidence>
<comment type="subcellular location">
    <subcellularLocation>
        <location evidence="1">Nucleus</location>
    </subcellularLocation>
</comment>
<dbReference type="SUPFAM" id="SSF57701">
    <property type="entry name" value="Zn2/Cys6 DNA-binding domain"/>
    <property type="match status" value="1"/>
</dbReference>
<dbReference type="PROSITE" id="PS00463">
    <property type="entry name" value="ZN2_CY6_FUNGAL_1"/>
    <property type="match status" value="1"/>
</dbReference>
<dbReference type="SMART" id="SM00066">
    <property type="entry name" value="GAL4"/>
    <property type="match status" value="1"/>
</dbReference>
<dbReference type="GO" id="GO:0005634">
    <property type="term" value="C:nucleus"/>
    <property type="evidence" value="ECO:0007669"/>
    <property type="project" value="UniProtKB-SubCell"/>
</dbReference>
<dbReference type="InterPro" id="IPR007219">
    <property type="entry name" value="XnlR_reg_dom"/>
</dbReference>
<gene>
    <name evidence="10" type="ORF">F5Z01DRAFT_236083</name>
</gene>
<evidence type="ECO:0000313" key="11">
    <source>
        <dbReference type="Proteomes" id="UP000887229"/>
    </source>
</evidence>
<feature type="region of interest" description="Disordered" evidence="8">
    <location>
        <begin position="102"/>
        <end position="126"/>
    </location>
</feature>
<proteinExistence type="predicted"/>
<feature type="compositionally biased region" description="Basic and acidic residues" evidence="8">
    <location>
        <begin position="717"/>
        <end position="735"/>
    </location>
</feature>
<name>A0A9P7ZHK3_9HYPO</name>
<feature type="domain" description="Zn(2)-C6 fungal-type" evidence="9">
    <location>
        <begin position="17"/>
        <end position="47"/>
    </location>
</feature>
<dbReference type="GO" id="GO:0008270">
    <property type="term" value="F:zinc ion binding"/>
    <property type="evidence" value="ECO:0007669"/>
    <property type="project" value="InterPro"/>
</dbReference>
<dbReference type="EMBL" id="MU251263">
    <property type="protein sequence ID" value="KAG9252204.1"/>
    <property type="molecule type" value="Genomic_DNA"/>
</dbReference>
<evidence type="ECO:0000256" key="5">
    <source>
        <dbReference type="ARBA" id="ARBA00023125"/>
    </source>
</evidence>
<evidence type="ECO:0000256" key="7">
    <source>
        <dbReference type="ARBA" id="ARBA00023242"/>
    </source>
</evidence>
<dbReference type="GO" id="GO:0006351">
    <property type="term" value="P:DNA-templated transcription"/>
    <property type="evidence" value="ECO:0007669"/>
    <property type="project" value="InterPro"/>
</dbReference>
<keyword evidence="2" id="KW-0479">Metal-binding</keyword>
<evidence type="ECO:0000256" key="4">
    <source>
        <dbReference type="ARBA" id="ARBA00023015"/>
    </source>
</evidence>
<protein>
    <submittedName>
        <fullName evidence="10">Fungal-specific transcription factor domain-containing protein</fullName>
    </submittedName>
</protein>
<keyword evidence="5" id="KW-0238">DNA-binding</keyword>
<dbReference type="PANTHER" id="PTHR31313">
    <property type="entry name" value="TY1 ENHANCER ACTIVATOR"/>
    <property type="match status" value="1"/>
</dbReference>
<dbReference type="SMART" id="SM00906">
    <property type="entry name" value="Fungal_trans"/>
    <property type="match status" value="1"/>
</dbReference>
<evidence type="ECO:0000256" key="6">
    <source>
        <dbReference type="ARBA" id="ARBA00023163"/>
    </source>
</evidence>
<dbReference type="CDD" id="cd12148">
    <property type="entry name" value="fungal_TF_MHR"/>
    <property type="match status" value="1"/>
</dbReference>
<dbReference type="AlphaFoldDB" id="A0A9P7ZHK3"/>
<keyword evidence="11" id="KW-1185">Reference proteome</keyword>
<reference evidence="10" key="1">
    <citation type="journal article" date="2021" name="IMA Fungus">
        <title>Genomic characterization of three marine fungi, including Emericellopsis atlantica sp. nov. with signatures of a generalist lifestyle and marine biomass degradation.</title>
        <authorList>
            <person name="Hagestad O.C."/>
            <person name="Hou L."/>
            <person name="Andersen J.H."/>
            <person name="Hansen E.H."/>
            <person name="Altermark B."/>
            <person name="Li C."/>
            <person name="Kuhnert E."/>
            <person name="Cox R.J."/>
            <person name="Crous P.W."/>
            <person name="Spatafora J.W."/>
            <person name="Lail K."/>
            <person name="Amirebrahimi M."/>
            <person name="Lipzen A."/>
            <person name="Pangilinan J."/>
            <person name="Andreopoulos W."/>
            <person name="Hayes R.D."/>
            <person name="Ng V."/>
            <person name="Grigoriev I.V."/>
            <person name="Jackson S.A."/>
            <person name="Sutton T.D.S."/>
            <person name="Dobson A.D.W."/>
            <person name="Rama T."/>
        </authorList>
    </citation>
    <scope>NUCLEOTIDE SEQUENCE</scope>
    <source>
        <strain evidence="10">TS7</strain>
    </source>
</reference>
<comment type="caution">
    <text evidence="10">The sequence shown here is derived from an EMBL/GenBank/DDBJ whole genome shotgun (WGS) entry which is preliminary data.</text>
</comment>
<dbReference type="InterPro" id="IPR051615">
    <property type="entry name" value="Transcr_Regulatory_Elem"/>
</dbReference>
<evidence type="ECO:0000259" key="9">
    <source>
        <dbReference type="PROSITE" id="PS50048"/>
    </source>
</evidence>
<accession>A0A9P7ZHK3</accession>
<dbReference type="PANTHER" id="PTHR31313:SF77">
    <property type="entry name" value="ZN(II)2CYS6 TRANSCRIPTION FACTOR (EUROFUNG)"/>
    <property type="match status" value="1"/>
</dbReference>
<dbReference type="Pfam" id="PF04082">
    <property type="entry name" value="Fungal_trans"/>
    <property type="match status" value="1"/>
</dbReference>
<keyword evidence="6" id="KW-0804">Transcription</keyword>
<dbReference type="Gene3D" id="4.10.240.10">
    <property type="entry name" value="Zn(2)-C6 fungal-type DNA-binding domain"/>
    <property type="match status" value="1"/>
</dbReference>
<evidence type="ECO:0000256" key="1">
    <source>
        <dbReference type="ARBA" id="ARBA00004123"/>
    </source>
</evidence>
<dbReference type="GO" id="GO:0000981">
    <property type="term" value="F:DNA-binding transcription factor activity, RNA polymerase II-specific"/>
    <property type="evidence" value="ECO:0007669"/>
    <property type="project" value="InterPro"/>
</dbReference>
<dbReference type="InterPro" id="IPR036864">
    <property type="entry name" value="Zn2-C6_fun-type_DNA-bd_sf"/>
</dbReference>
<dbReference type="GO" id="GO:0003677">
    <property type="term" value="F:DNA binding"/>
    <property type="evidence" value="ECO:0007669"/>
    <property type="project" value="UniProtKB-KW"/>
</dbReference>
<dbReference type="CDD" id="cd00067">
    <property type="entry name" value="GAL4"/>
    <property type="match status" value="1"/>
</dbReference>
<dbReference type="PROSITE" id="PS50048">
    <property type="entry name" value="ZN2_CY6_FUNGAL_2"/>
    <property type="match status" value="1"/>
</dbReference>
<evidence type="ECO:0000313" key="10">
    <source>
        <dbReference type="EMBL" id="KAG9252204.1"/>
    </source>
</evidence>
<keyword evidence="3" id="KW-0862">Zinc</keyword>
<dbReference type="InterPro" id="IPR001138">
    <property type="entry name" value="Zn2Cys6_DnaBD"/>
</dbReference>
<evidence type="ECO:0000256" key="8">
    <source>
        <dbReference type="SAM" id="MobiDB-lite"/>
    </source>
</evidence>
<dbReference type="Proteomes" id="UP000887229">
    <property type="component" value="Unassembled WGS sequence"/>
</dbReference>
<dbReference type="OrthoDB" id="2154091at2759"/>